<evidence type="ECO:0000256" key="1">
    <source>
        <dbReference type="SAM" id="MobiDB-lite"/>
    </source>
</evidence>
<protein>
    <submittedName>
        <fullName evidence="2">Uncharacterized protein</fullName>
    </submittedName>
</protein>
<feature type="region of interest" description="Disordered" evidence="1">
    <location>
        <begin position="261"/>
        <end position="284"/>
    </location>
</feature>
<dbReference type="EMBL" id="JAUEPR010000007">
    <property type="protein sequence ID" value="KAK0482306.1"/>
    <property type="molecule type" value="Genomic_DNA"/>
</dbReference>
<gene>
    <name evidence="2" type="ORF">IW261DRAFT_1417897</name>
</gene>
<feature type="compositionally biased region" description="Basic and acidic residues" evidence="1">
    <location>
        <begin position="262"/>
        <end position="274"/>
    </location>
</feature>
<reference evidence="2" key="1">
    <citation type="submission" date="2023-06" db="EMBL/GenBank/DDBJ databases">
        <authorList>
            <consortium name="Lawrence Berkeley National Laboratory"/>
            <person name="Ahrendt S."/>
            <person name="Sahu N."/>
            <person name="Indic B."/>
            <person name="Wong-Bajracharya J."/>
            <person name="Merenyi Z."/>
            <person name="Ke H.-M."/>
            <person name="Monk M."/>
            <person name="Kocsube S."/>
            <person name="Drula E."/>
            <person name="Lipzen A."/>
            <person name="Balint B."/>
            <person name="Henrissat B."/>
            <person name="Andreopoulos B."/>
            <person name="Martin F.M."/>
            <person name="Harder C.B."/>
            <person name="Rigling D."/>
            <person name="Ford K.L."/>
            <person name="Foster G.D."/>
            <person name="Pangilinan J."/>
            <person name="Papanicolaou A."/>
            <person name="Barry K."/>
            <person name="LaButti K."/>
            <person name="Viragh M."/>
            <person name="Koriabine M."/>
            <person name="Yan M."/>
            <person name="Riley R."/>
            <person name="Champramary S."/>
            <person name="Plett K.L."/>
            <person name="Tsai I.J."/>
            <person name="Slot J."/>
            <person name="Sipos G."/>
            <person name="Plett J."/>
            <person name="Nagy L.G."/>
            <person name="Grigoriev I.V."/>
        </authorList>
    </citation>
    <scope>NUCLEOTIDE SEQUENCE</scope>
    <source>
        <strain evidence="2">ICMP 16352</strain>
    </source>
</reference>
<comment type="caution">
    <text evidence="2">The sequence shown here is derived from an EMBL/GenBank/DDBJ whole genome shotgun (WGS) entry which is preliminary data.</text>
</comment>
<name>A0AA39TDU2_9AGAR</name>
<evidence type="ECO:0000313" key="3">
    <source>
        <dbReference type="Proteomes" id="UP001175227"/>
    </source>
</evidence>
<organism evidence="2 3">
    <name type="scientific">Armillaria novae-zelandiae</name>
    <dbReference type="NCBI Taxonomy" id="153914"/>
    <lineage>
        <taxon>Eukaryota</taxon>
        <taxon>Fungi</taxon>
        <taxon>Dikarya</taxon>
        <taxon>Basidiomycota</taxon>
        <taxon>Agaricomycotina</taxon>
        <taxon>Agaricomycetes</taxon>
        <taxon>Agaricomycetidae</taxon>
        <taxon>Agaricales</taxon>
        <taxon>Marasmiineae</taxon>
        <taxon>Physalacriaceae</taxon>
        <taxon>Armillaria</taxon>
    </lineage>
</organism>
<proteinExistence type="predicted"/>
<dbReference type="Proteomes" id="UP001175227">
    <property type="component" value="Unassembled WGS sequence"/>
</dbReference>
<accession>A0AA39TDU2</accession>
<sequence>MWWYIFSSEVIGCGTYHDFLVSCVIMAHSLEFPFEHHVESQRRGCHHVHFIIFLVMGRRIGVVVDVVACFLPLHEWVGSGSVHTLVQAVDAHSIEPMKSSKPSNIVVLCDVGNFNEQYMSMYNSKWVIHLSKPVGTMFERDWDVFRMSKNMGCSSLMKLVADAALAKYVPKVDPKFQEGLAELKQWWKLNVLKIMDDKGEIMSVEKSMERSLVEMTFTIKHNFISNKRTDSFSAIISSSRIMVSGKHYREAMDSYQSYMDTTRTHEEQDEDNPRKCKGQSGGTE</sequence>
<dbReference type="AlphaFoldDB" id="A0AA39TDU2"/>
<keyword evidence="3" id="KW-1185">Reference proteome</keyword>
<evidence type="ECO:0000313" key="2">
    <source>
        <dbReference type="EMBL" id="KAK0482306.1"/>
    </source>
</evidence>